<evidence type="ECO:0000313" key="1">
    <source>
        <dbReference type="EMBL" id="QNP45673.1"/>
    </source>
</evidence>
<gene>
    <name evidence="1" type="ORF">H9L14_14300</name>
</gene>
<protein>
    <submittedName>
        <fullName evidence="1">GNAT family N-acetyltransferase</fullName>
    </submittedName>
</protein>
<dbReference type="Proteomes" id="UP000516105">
    <property type="component" value="Chromosome"/>
</dbReference>
<sequence>MTPPGPKSISQVALMDAVSGAGVPAEFWQPITDKNLADWEAHWRPAIQEQLVLLSDAGVERHLWPQSREWNWRKKHNALGSSLSNESAAVMAAGVTQGMMIVDLDFRARIEEQARQHMVYIDFLEVAPWNRRTLTGGAPRYVGIGTLMIGKAIQRSLELGFKGRIGLHSLPQSNDYYANQCGMRDLGSDANYNKLRYFEMTPDMAERFLMRGERSGR</sequence>
<keyword evidence="2" id="KW-1185">Reference proteome</keyword>
<accession>A0ABX6T8W0</accession>
<proteinExistence type="predicted"/>
<evidence type="ECO:0000313" key="2">
    <source>
        <dbReference type="Proteomes" id="UP000516105"/>
    </source>
</evidence>
<dbReference type="EMBL" id="CP060782">
    <property type="protein sequence ID" value="QNP45673.1"/>
    <property type="molecule type" value="Genomic_DNA"/>
</dbReference>
<dbReference type="RefSeq" id="WP_187708628.1">
    <property type="nucleotide sequence ID" value="NZ_CP178916.1"/>
</dbReference>
<name>A0ABX6T8W0_9SPHN</name>
<reference evidence="1 2" key="1">
    <citation type="submission" date="2020-08" db="EMBL/GenBank/DDBJ databases">
        <title>Genome sequence of Sphingomonas sediminicola KACC 15039T.</title>
        <authorList>
            <person name="Hyun D.-W."/>
            <person name="Bae J.-W."/>
        </authorList>
    </citation>
    <scope>NUCLEOTIDE SEQUENCE [LARGE SCALE GENOMIC DNA]</scope>
    <source>
        <strain evidence="1 2">KACC 15039</strain>
    </source>
</reference>
<organism evidence="1 2">
    <name type="scientific">Sphingomonas sediminicola</name>
    <dbReference type="NCBI Taxonomy" id="386874"/>
    <lineage>
        <taxon>Bacteria</taxon>
        <taxon>Pseudomonadati</taxon>
        <taxon>Pseudomonadota</taxon>
        <taxon>Alphaproteobacteria</taxon>
        <taxon>Sphingomonadales</taxon>
        <taxon>Sphingomonadaceae</taxon>
        <taxon>Sphingomonas</taxon>
    </lineage>
</organism>